<dbReference type="SUPFAM" id="SSF101801">
    <property type="entry name" value="Surface presentation of antigens (SPOA)"/>
    <property type="match status" value="2"/>
</dbReference>
<dbReference type="EMBL" id="RFFM01000002">
    <property type="protein sequence ID" value="RMH89857.1"/>
    <property type="molecule type" value="Genomic_DNA"/>
</dbReference>
<dbReference type="AlphaFoldDB" id="A0A3M2HUJ9"/>
<dbReference type="RefSeq" id="WP_122165051.1">
    <property type="nucleotide sequence ID" value="NZ_JAMOIB010000010.1"/>
</dbReference>
<sequence>MNCQITLAASEVQAIRPLLDAVDPDTVALHNRLQARRQKVHAHCAGQAMTLSWAGGAGAVAAGTYPLWLSSGEFYARVLLPLSLRNQLLAGQDVLEFFEDLAKDAQSILLEQALLPLLEPLEAELGQLITVDVQGEADLILPLTLRLGVQVADGELHTLLIELPIPAAQITADLLDRLLPSQPQKMPGLTLPLVLQAGWQALSISELRSLRPGDVLMLEVPGNADLWVSLANSRRARARREQQGIRLLEAINRSQPIREHPMSQGTFSDGAKNQSAAEESVDVSLGDVQLNLICQVGSVQLSLAELEQLGEGSVLALPDGGSDFVELLVNGCSVGRGELVKMGDGQGVRLTRFASL</sequence>
<dbReference type="PRINTS" id="PR00956">
    <property type="entry name" value="FLGMOTORFLIN"/>
</dbReference>
<reference evidence="3 4" key="1">
    <citation type="submission" date="2018-10" db="EMBL/GenBank/DDBJ databases">
        <title>Pseudomonas zhaodongensis NEAU-ST5-21(T) genome.</title>
        <authorList>
            <person name="Peng J."/>
            <person name="Liu Z.-P."/>
        </authorList>
    </citation>
    <scope>NUCLEOTIDE SEQUENCE [LARGE SCALE GENOMIC DNA]</scope>
    <source>
        <strain evidence="3 4">NEAU-ST5-21</strain>
    </source>
</reference>
<comment type="caution">
    <text evidence="3">The sequence shown here is derived from an EMBL/GenBank/DDBJ whole genome shotgun (WGS) entry which is preliminary data.</text>
</comment>
<dbReference type="GO" id="GO:0030254">
    <property type="term" value="P:protein secretion by the type III secretion system"/>
    <property type="evidence" value="ECO:0007669"/>
    <property type="project" value="InterPro"/>
</dbReference>
<keyword evidence="4" id="KW-1185">Reference proteome</keyword>
<evidence type="ECO:0000256" key="1">
    <source>
        <dbReference type="ARBA" id="ARBA00009226"/>
    </source>
</evidence>
<dbReference type="GO" id="GO:0050918">
    <property type="term" value="P:positive chemotaxis"/>
    <property type="evidence" value="ECO:0007669"/>
    <property type="project" value="TreeGrafter"/>
</dbReference>
<evidence type="ECO:0000313" key="4">
    <source>
        <dbReference type="Proteomes" id="UP000269774"/>
    </source>
</evidence>
<dbReference type="PANTHER" id="PTHR30034">
    <property type="entry name" value="FLAGELLAR MOTOR SWITCH PROTEIN FLIM"/>
    <property type="match status" value="1"/>
</dbReference>
<dbReference type="GO" id="GO:0071978">
    <property type="term" value="P:bacterial-type flagellum-dependent swarming motility"/>
    <property type="evidence" value="ECO:0007669"/>
    <property type="project" value="TreeGrafter"/>
</dbReference>
<dbReference type="InterPro" id="IPR036429">
    <property type="entry name" value="SpoA-like_sf"/>
</dbReference>
<dbReference type="InterPro" id="IPR001172">
    <property type="entry name" value="FliN_T3SS_HrcQb"/>
</dbReference>
<dbReference type="OrthoDB" id="182173at2"/>
<protein>
    <submittedName>
        <fullName evidence="3">YscQ/HrcQ family type III secretion apparatus protein</fullName>
    </submittedName>
</protein>
<comment type="similarity">
    <text evidence="1">Belongs to the FliN/MopA/SpaO family.</text>
</comment>
<proteinExistence type="inferred from homology"/>
<name>A0A3M2HUJ9_9GAMM</name>
<dbReference type="Proteomes" id="UP000269774">
    <property type="component" value="Unassembled WGS sequence"/>
</dbReference>
<dbReference type="GO" id="GO:0003774">
    <property type="term" value="F:cytoskeletal motor activity"/>
    <property type="evidence" value="ECO:0007669"/>
    <property type="project" value="InterPro"/>
</dbReference>
<dbReference type="InterPro" id="IPR013385">
    <property type="entry name" value="T3SS_SpaO/YscQ/SpaO"/>
</dbReference>
<dbReference type="GO" id="GO:0009425">
    <property type="term" value="C:bacterial-type flagellum basal body"/>
    <property type="evidence" value="ECO:0007669"/>
    <property type="project" value="InterPro"/>
</dbReference>
<accession>A0A3M2HUJ9</accession>
<dbReference type="InterPro" id="IPR001543">
    <property type="entry name" value="FliN-like_C"/>
</dbReference>
<gene>
    <name evidence="3" type="ORF">EA797_09960</name>
</gene>
<dbReference type="NCBIfam" id="TIGR02551">
    <property type="entry name" value="SpaO_YscQ"/>
    <property type="match status" value="1"/>
</dbReference>
<organism evidence="3 4">
    <name type="scientific">Stutzerimonas zhaodongensis</name>
    <dbReference type="NCBI Taxonomy" id="1176257"/>
    <lineage>
        <taxon>Bacteria</taxon>
        <taxon>Pseudomonadati</taxon>
        <taxon>Pseudomonadota</taxon>
        <taxon>Gammaproteobacteria</taxon>
        <taxon>Pseudomonadales</taxon>
        <taxon>Pseudomonadaceae</taxon>
        <taxon>Stutzerimonas</taxon>
    </lineage>
</organism>
<evidence type="ECO:0000313" key="3">
    <source>
        <dbReference type="EMBL" id="RMH89857.1"/>
    </source>
</evidence>
<feature type="domain" description="Flagellar motor switch protein FliN-like C-terminal" evidence="2">
    <location>
        <begin position="285"/>
        <end position="353"/>
    </location>
</feature>
<evidence type="ECO:0000259" key="2">
    <source>
        <dbReference type="Pfam" id="PF01052"/>
    </source>
</evidence>
<dbReference type="PANTHER" id="PTHR30034:SF5">
    <property type="entry name" value="SECRETION SYSTEM APPARATUS PROTEIN SSAQ"/>
    <property type="match status" value="1"/>
</dbReference>
<dbReference type="Gene3D" id="2.30.330.10">
    <property type="entry name" value="SpoA-like"/>
    <property type="match status" value="2"/>
</dbReference>
<dbReference type="Pfam" id="PF01052">
    <property type="entry name" value="FliMN_C"/>
    <property type="match status" value="1"/>
</dbReference>